<dbReference type="KEGG" id="cyn:Cyan7425_1090"/>
<keyword evidence="1" id="KW-1133">Transmembrane helix</keyword>
<feature type="transmembrane region" description="Helical" evidence="1">
    <location>
        <begin position="193"/>
        <end position="211"/>
    </location>
</feature>
<name>B8HLI8_CYAP4</name>
<proteinExistence type="predicted"/>
<dbReference type="eggNOG" id="ENOG502Z8N6">
    <property type="taxonomic scope" value="Bacteria"/>
</dbReference>
<feature type="transmembrane region" description="Helical" evidence="1">
    <location>
        <begin position="398"/>
        <end position="416"/>
    </location>
</feature>
<protein>
    <recommendedName>
        <fullName evidence="3">O-antigen polymerase</fullName>
    </recommendedName>
</protein>
<dbReference type="AlphaFoldDB" id="B8HLI8"/>
<dbReference type="PANTHER" id="PTHR37422:SF13">
    <property type="entry name" value="LIPOPOLYSACCHARIDE BIOSYNTHESIS PROTEIN PA4999-RELATED"/>
    <property type="match status" value="1"/>
</dbReference>
<gene>
    <name evidence="2" type="ordered locus">Cyan7425_1090</name>
</gene>
<dbReference type="InterPro" id="IPR051533">
    <property type="entry name" value="WaaL-like"/>
</dbReference>
<accession>B8HLI8</accession>
<feature type="transmembrane region" description="Helical" evidence="1">
    <location>
        <begin position="265"/>
        <end position="285"/>
    </location>
</feature>
<reference evidence="2" key="1">
    <citation type="submission" date="2009-01" db="EMBL/GenBank/DDBJ databases">
        <title>Complete sequence of chromosome Cyanothece sp. PCC 7425.</title>
        <authorList>
            <consortium name="US DOE Joint Genome Institute"/>
            <person name="Lucas S."/>
            <person name="Copeland A."/>
            <person name="Lapidus A."/>
            <person name="Glavina del Rio T."/>
            <person name="Dalin E."/>
            <person name="Tice H."/>
            <person name="Bruce D."/>
            <person name="Goodwin L."/>
            <person name="Pitluck S."/>
            <person name="Sims D."/>
            <person name="Meineke L."/>
            <person name="Brettin T."/>
            <person name="Detter J.C."/>
            <person name="Han C."/>
            <person name="Larimer F."/>
            <person name="Land M."/>
            <person name="Hauser L."/>
            <person name="Kyrpides N."/>
            <person name="Ovchinnikova G."/>
            <person name="Liberton M."/>
            <person name="Stoeckel J."/>
            <person name="Banerjee A."/>
            <person name="Singh A."/>
            <person name="Page L."/>
            <person name="Sato H."/>
            <person name="Zhao L."/>
            <person name="Sherman L."/>
            <person name="Pakrasi H."/>
            <person name="Richardson P."/>
        </authorList>
    </citation>
    <scope>NUCLEOTIDE SEQUENCE</scope>
    <source>
        <strain evidence="2">PCC 7425</strain>
    </source>
</reference>
<organism evidence="2">
    <name type="scientific">Cyanothece sp. (strain PCC 7425 / ATCC 29141)</name>
    <dbReference type="NCBI Taxonomy" id="395961"/>
    <lineage>
        <taxon>Bacteria</taxon>
        <taxon>Bacillati</taxon>
        <taxon>Cyanobacteriota</taxon>
        <taxon>Cyanophyceae</taxon>
        <taxon>Gomontiellales</taxon>
        <taxon>Cyanothecaceae</taxon>
        <taxon>Cyanothece</taxon>
    </lineage>
</organism>
<sequence>MLRTVDQLKAKRTQAAPRWGWIHFFVLVQFLLQILLLFPQFGAVRAIMRVASFGISLFLLAWLPRPGIYHPAKKAVIAVFVILSLQLFFHPSLNSLTSGLAHLTLYVAIMGPLFWVSRLKISLPSFRWLIYLMWSFHTISAAVGVLQVYNPGQFQPALSTAIQNSAWGGENLKITLATGEIVYRPMGLTDVPGGAAFAGFYALLLGTGIALQSRHPLLRLAGIGSGAIGLFCIYLSQVRSVLIFSVICLAIIGFVLLRQGKIPQVTAMAIGAVGLFSAVFGWAVAVGGSQTLWRIMTLFSSDPQNVYYQNRGLFLDTTIREYLPLYPLGAGLGRWGPINDYFGDNSNPFTKALYVEIQWTGWLFDGGVPLIIAYVAALAITSYVVWKIATSPGSEEIKLWAAVILGYNIGTFIITFNAPPFIGQLGMEFWFLNASLFTASYYQWSQSQGLKSLVKGRRVFPRTI</sequence>
<keyword evidence="1" id="KW-0472">Membrane</keyword>
<feature type="transmembrane region" description="Helical" evidence="1">
    <location>
        <begin position="128"/>
        <end position="149"/>
    </location>
</feature>
<feature type="transmembrane region" description="Helical" evidence="1">
    <location>
        <begin position="99"/>
        <end position="116"/>
    </location>
</feature>
<feature type="transmembrane region" description="Helical" evidence="1">
    <location>
        <begin position="368"/>
        <end position="386"/>
    </location>
</feature>
<dbReference type="PANTHER" id="PTHR37422">
    <property type="entry name" value="TEICHURONIC ACID BIOSYNTHESIS PROTEIN TUAE"/>
    <property type="match status" value="1"/>
</dbReference>
<evidence type="ECO:0000256" key="1">
    <source>
        <dbReference type="SAM" id="Phobius"/>
    </source>
</evidence>
<evidence type="ECO:0008006" key="3">
    <source>
        <dbReference type="Google" id="ProtNLM"/>
    </source>
</evidence>
<dbReference type="HOGENOM" id="CLU_590087_0_0_3"/>
<feature type="transmembrane region" description="Helical" evidence="1">
    <location>
        <begin position="46"/>
        <end position="63"/>
    </location>
</feature>
<evidence type="ECO:0000313" key="2">
    <source>
        <dbReference type="EMBL" id="ACL43476.1"/>
    </source>
</evidence>
<keyword evidence="1" id="KW-0812">Transmembrane</keyword>
<dbReference type="EMBL" id="CP001344">
    <property type="protein sequence ID" value="ACL43476.1"/>
    <property type="molecule type" value="Genomic_DNA"/>
</dbReference>
<feature type="transmembrane region" description="Helical" evidence="1">
    <location>
        <begin position="242"/>
        <end position="258"/>
    </location>
</feature>
<dbReference type="STRING" id="395961.Cyan7425_1090"/>
<feature type="transmembrane region" description="Helical" evidence="1">
    <location>
        <begin position="218"/>
        <end position="236"/>
    </location>
</feature>
<feature type="transmembrane region" description="Helical" evidence="1">
    <location>
        <begin position="75"/>
        <end position="93"/>
    </location>
</feature>
<feature type="transmembrane region" description="Helical" evidence="1">
    <location>
        <begin position="21"/>
        <end position="40"/>
    </location>
</feature>